<dbReference type="CDD" id="cd02440">
    <property type="entry name" value="AdoMet_MTases"/>
    <property type="match status" value="1"/>
</dbReference>
<keyword evidence="2" id="KW-0489">Methyltransferase</keyword>
<feature type="domain" description="Methyltransferase" evidence="1">
    <location>
        <begin position="58"/>
        <end position="161"/>
    </location>
</feature>
<dbReference type="PATRIC" id="fig|405446.3.peg.2223"/>
<keyword evidence="2" id="KW-0808">Transferase</keyword>
<accession>A0A0R0CMA5</accession>
<comment type="caution">
    <text evidence="2">The sequence shown here is derived from an EMBL/GenBank/DDBJ whole genome shotgun (WGS) entry which is preliminary data.</text>
</comment>
<evidence type="ECO:0000259" key="1">
    <source>
        <dbReference type="Pfam" id="PF13847"/>
    </source>
</evidence>
<dbReference type="Gene3D" id="3.40.50.150">
    <property type="entry name" value="Vaccinia Virus protein VP39"/>
    <property type="match status" value="1"/>
</dbReference>
<dbReference type="EMBL" id="LDJJ01000042">
    <property type="protein sequence ID" value="KRG66673.1"/>
    <property type="molecule type" value="Genomic_DNA"/>
</dbReference>
<evidence type="ECO:0000313" key="3">
    <source>
        <dbReference type="Proteomes" id="UP000051863"/>
    </source>
</evidence>
<reference evidence="2 3" key="1">
    <citation type="submission" date="2015-05" db="EMBL/GenBank/DDBJ databases">
        <title>Genome sequencing and analysis of members of genus Stenotrophomonas.</title>
        <authorList>
            <person name="Patil P.P."/>
            <person name="Midha S."/>
            <person name="Patil P.B."/>
        </authorList>
    </citation>
    <scope>NUCLEOTIDE SEQUENCE [LARGE SCALE GENOMIC DNA]</scope>
    <source>
        <strain evidence="2 3">DSM 18941</strain>
    </source>
</reference>
<gene>
    <name evidence="2" type="ORF">ABB27_13035</name>
</gene>
<dbReference type="AlphaFoldDB" id="A0A0R0CMA5"/>
<name>A0A0R0CMA5_9GAMM</name>
<dbReference type="SUPFAM" id="SSF53335">
    <property type="entry name" value="S-adenosyl-L-methionine-dependent methyltransferases"/>
    <property type="match status" value="1"/>
</dbReference>
<dbReference type="GO" id="GO:0032259">
    <property type="term" value="P:methylation"/>
    <property type="evidence" value="ECO:0007669"/>
    <property type="project" value="UniProtKB-KW"/>
</dbReference>
<dbReference type="InterPro" id="IPR029063">
    <property type="entry name" value="SAM-dependent_MTases_sf"/>
</dbReference>
<protein>
    <submittedName>
        <fullName evidence="2">Methyltransferase</fullName>
    </submittedName>
</protein>
<dbReference type="RefSeq" id="WP_057629220.1">
    <property type="nucleotide sequence ID" value="NZ_LDJJ01000042.1"/>
</dbReference>
<sequence>MTAAPDKQALSGDAARAIASAFAPLRPWGNRWDYCYTLAKLRSDPLYPGVLDALRGSSAPVLDMGCGLGLLAHALRHDGQSMPYRGVDNDAAKIARAGKVAARTGLAGSSFEVMDLGSRLPTHRGSVAILDVLQYLNAEAQQALLRNAAAMLEGDGRLVMRMALADSSRRGRISRIGDRAANLIGWMQFRPRHYPDAESLRSLLQQCGLSVSLSPLYGNTPFNNWLLVAHRG</sequence>
<dbReference type="Proteomes" id="UP000051863">
    <property type="component" value="Unassembled WGS sequence"/>
</dbReference>
<dbReference type="InterPro" id="IPR025714">
    <property type="entry name" value="Methyltranfer_dom"/>
</dbReference>
<dbReference type="OrthoDB" id="5565939at2"/>
<dbReference type="GO" id="GO:0008168">
    <property type="term" value="F:methyltransferase activity"/>
    <property type="evidence" value="ECO:0007669"/>
    <property type="project" value="UniProtKB-KW"/>
</dbReference>
<dbReference type="Pfam" id="PF13847">
    <property type="entry name" value="Methyltransf_31"/>
    <property type="match status" value="1"/>
</dbReference>
<proteinExistence type="predicted"/>
<organism evidence="2 3">
    <name type="scientific">Stenotrophomonas terrae</name>
    <dbReference type="NCBI Taxonomy" id="405446"/>
    <lineage>
        <taxon>Bacteria</taxon>
        <taxon>Pseudomonadati</taxon>
        <taxon>Pseudomonadota</taxon>
        <taxon>Gammaproteobacteria</taxon>
        <taxon>Lysobacterales</taxon>
        <taxon>Lysobacteraceae</taxon>
        <taxon>Stenotrophomonas</taxon>
    </lineage>
</organism>
<evidence type="ECO:0000313" key="2">
    <source>
        <dbReference type="EMBL" id="KRG66673.1"/>
    </source>
</evidence>
<keyword evidence="3" id="KW-1185">Reference proteome</keyword>